<protein>
    <submittedName>
        <fullName evidence="3">Calcium-binding protein</fullName>
    </submittedName>
</protein>
<dbReference type="AlphaFoldDB" id="A0A6H1TU21"/>
<dbReference type="EMBL" id="CP051167">
    <property type="protein sequence ID" value="QIZ69647.1"/>
    <property type="molecule type" value="Genomic_DNA"/>
</dbReference>
<feature type="region of interest" description="Disordered" evidence="1">
    <location>
        <begin position="34"/>
        <end position="55"/>
    </location>
</feature>
<dbReference type="SUPFAM" id="SSF51120">
    <property type="entry name" value="beta-Roll"/>
    <property type="match status" value="1"/>
</dbReference>
<feature type="domain" description="DUF5648" evidence="2">
    <location>
        <begin position="384"/>
        <end position="516"/>
    </location>
</feature>
<dbReference type="Pfam" id="PF00353">
    <property type="entry name" value="HemolysinCabind"/>
    <property type="match status" value="2"/>
</dbReference>
<dbReference type="InterPro" id="IPR001343">
    <property type="entry name" value="Hemolysn_Ca-bd"/>
</dbReference>
<organism evidence="3 4">
    <name type="scientific">Oxynema aestuarii AP17</name>
    <dbReference type="NCBI Taxonomy" id="2064643"/>
    <lineage>
        <taxon>Bacteria</taxon>
        <taxon>Bacillati</taxon>
        <taxon>Cyanobacteriota</taxon>
        <taxon>Cyanophyceae</taxon>
        <taxon>Oscillatoriophycideae</taxon>
        <taxon>Oscillatoriales</taxon>
        <taxon>Oscillatoriaceae</taxon>
        <taxon>Oxynema</taxon>
        <taxon>Oxynema aestuarii</taxon>
    </lineage>
</organism>
<evidence type="ECO:0000256" key="1">
    <source>
        <dbReference type="SAM" id="MobiDB-lite"/>
    </source>
</evidence>
<accession>A0A6H1TU21</accession>
<dbReference type="InterPro" id="IPR011049">
    <property type="entry name" value="Serralysin-like_metalloprot_C"/>
</dbReference>
<proteinExistence type="predicted"/>
<dbReference type="GO" id="GO:0005509">
    <property type="term" value="F:calcium ion binding"/>
    <property type="evidence" value="ECO:0007669"/>
    <property type="project" value="InterPro"/>
</dbReference>
<name>A0A6H1TU21_9CYAN</name>
<dbReference type="Proteomes" id="UP000500857">
    <property type="component" value="Chromosome"/>
</dbReference>
<dbReference type="KEGG" id="oxy:HCG48_02830"/>
<evidence type="ECO:0000313" key="3">
    <source>
        <dbReference type="EMBL" id="QIZ69647.1"/>
    </source>
</evidence>
<evidence type="ECO:0000259" key="2">
    <source>
        <dbReference type="Pfam" id="PF18885"/>
    </source>
</evidence>
<dbReference type="Pfam" id="PF18885">
    <property type="entry name" value="DUF5648"/>
    <property type="match status" value="1"/>
</dbReference>
<reference evidence="3 4" key="1">
    <citation type="submission" date="2020-04" db="EMBL/GenBank/DDBJ databases">
        <authorList>
            <person name="Basu S."/>
            <person name="Maruthanayagam V."/>
            <person name="Chakraborty S."/>
            <person name="Pramanik A."/>
            <person name="Mukherjee J."/>
            <person name="Brink B."/>
        </authorList>
    </citation>
    <scope>NUCLEOTIDE SEQUENCE [LARGE SCALE GENOMIC DNA]</scope>
    <source>
        <strain evidence="3 4">AP17</strain>
    </source>
</reference>
<sequence length="519" mass="56990">MESIQPWNLLEEAFEIVNIQSVFQDATQPVLTYKSADDPDIPGDNEIPSELWPDYETSPPYIKNTTRNLQFNESQFLASPGEPLGSTAYITTPDGYSWAFMSEAINTMWPYNQADYEGIAAQSSFHAGSFVPTPLPGVVTVTANFKGQNMKFWANENGVAPGSPDAVPLDRYFVTDRWGNEYIMHASGELEQSQVARAFDAAILPDGWTKQVRQLSEDLILNPAEGADGTFHYIVIRDSADNSYHQIKWSDTGSLSAQTENMPIWGGQGNNVLAGDAGGIWNDTIHGAGGNDVLIPGLGNDTIWGDADVDTVILPGRSTDYIWIDSADDSTYLAIAGLGYLKEIHHAELLQFEDGTIGVADFIANNQRPTGNSSATESGLPVAVRLFDPATGSHVFTASFPEVKTFVDRGWTLESVPFTVNPQDASAQNVYRLDSPGEEDFLLTTSELERDRAMEFGYVDRGVAFTAYAEPSSLGSQPVYRFFSPSAMDRVYTTSDLEQEHLLELGYQFEDIAFYVAST</sequence>
<keyword evidence="4" id="KW-1185">Reference proteome</keyword>
<evidence type="ECO:0000313" key="4">
    <source>
        <dbReference type="Proteomes" id="UP000500857"/>
    </source>
</evidence>
<dbReference type="RefSeq" id="WP_168567804.1">
    <property type="nucleotide sequence ID" value="NZ_CP051167.1"/>
</dbReference>
<dbReference type="Gene3D" id="2.150.10.10">
    <property type="entry name" value="Serralysin-like metalloprotease, C-terminal"/>
    <property type="match status" value="1"/>
</dbReference>
<gene>
    <name evidence="3" type="ORF">HCG48_02830</name>
</gene>
<dbReference type="InterPro" id="IPR043708">
    <property type="entry name" value="DUF5648"/>
</dbReference>